<dbReference type="Gene3D" id="3.40.50.720">
    <property type="entry name" value="NAD(P)-binding Rossmann-like Domain"/>
    <property type="match status" value="1"/>
</dbReference>
<keyword evidence="3" id="KW-0560">Oxidoreductase</keyword>
<dbReference type="PRINTS" id="PR00081">
    <property type="entry name" value="GDHRDH"/>
</dbReference>
<keyword evidence="4" id="KW-1133">Transmembrane helix</keyword>
<reference evidence="6" key="1">
    <citation type="journal article" date="2018" name="Nat. Microbiol.">
        <title>Leveraging single-cell genomics to expand the fungal tree of life.</title>
        <authorList>
            <person name="Ahrendt S.R."/>
            <person name="Quandt C.A."/>
            <person name="Ciobanu D."/>
            <person name="Clum A."/>
            <person name="Salamov A."/>
            <person name="Andreopoulos B."/>
            <person name="Cheng J.F."/>
            <person name="Woyke T."/>
            <person name="Pelin A."/>
            <person name="Henrissat B."/>
            <person name="Reynolds N.K."/>
            <person name="Benny G.L."/>
            <person name="Smith M.E."/>
            <person name="James T.Y."/>
            <person name="Grigoriev I.V."/>
        </authorList>
    </citation>
    <scope>NUCLEOTIDE SEQUENCE [LARGE SCALE GENOMIC DNA]</scope>
    <source>
        <strain evidence="6">RSA 1356</strain>
    </source>
</reference>
<dbReference type="OrthoDB" id="5840532at2759"/>
<dbReference type="SUPFAM" id="SSF51735">
    <property type="entry name" value="NAD(P)-binding Rossmann-fold domains"/>
    <property type="match status" value="1"/>
</dbReference>
<dbReference type="PANTHER" id="PTHR24322">
    <property type="entry name" value="PKSB"/>
    <property type="match status" value="1"/>
</dbReference>
<dbReference type="Pfam" id="PF00106">
    <property type="entry name" value="adh_short"/>
    <property type="match status" value="1"/>
</dbReference>
<accession>A0A4P9XJC8</accession>
<keyword evidence="4" id="KW-0472">Membrane</keyword>
<gene>
    <name evidence="5" type="ORF">THASP1DRAFT_19240</name>
</gene>
<dbReference type="GO" id="GO:0016616">
    <property type="term" value="F:oxidoreductase activity, acting on the CH-OH group of donors, NAD or NADP as acceptor"/>
    <property type="evidence" value="ECO:0007669"/>
    <property type="project" value="TreeGrafter"/>
</dbReference>
<keyword evidence="4" id="KW-0812">Transmembrane</keyword>
<dbReference type="AlphaFoldDB" id="A0A4P9XJC8"/>
<dbReference type="PANTHER" id="PTHR24322:SF736">
    <property type="entry name" value="RETINOL DEHYDROGENASE 10"/>
    <property type="match status" value="1"/>
</dbReference>
<keyword evidence="2" id="KW-0521">NADP</keyword>
<sequence>MLRRNDGHIITMASMLGIMGAGSLTAYCSSKGAAVLFHDSLHHELDLLESKVRTSVVCPGYIATAMSAALKGFSTFLYPKLSPQQVAAAIVSAVDKKSSQDIYMPWFVTTLPSIAILPMWVRDIVKRNGLTSTFGRTGNPQKQAANN</sequence>
<dbReference type="STRING" id="78915.A0A4P9XJC8"/>
<comment type="similarity">
    <text evidence="1">Belongs to the short-chain dehydrogenases/reductases (SDR) family.</text>
</comment>
<feature type="transmembrane region" description="Helical" evidence="4">
    <location>
        <begin position="7"/>
        <end position="27"/>
    </location>
</feature>
<evidence type="ECO:0000313" key="5">
    <source>
        <dbReference type="EMBL" id="RKP05863.1"/>
    </source>
</evidence>
<evidence type="ECO:0000256" key="3">
    <source>
        <dbReference type="ARBA" id="ARBA00023002"/>
    </source>
</evidence>
<feature type="transmembrane region" description="Helical" evidence="4">
    <location>
        <begin position="102"/>
        <end position="121"/>
    </location>
</feature>
<dbReference type="Proteomes" id="UP000271241">
    <property type="component" value="Unassembled WGS sequence"/>
</dbReference>
<dbReference type="PROSITE" id="PS00061">
    <property type="entry name" value="ADH_SHORT"/>
    <property type="match status" value="1"/>
</dbReference>
<name>A0A4P9XJC8_9FUNG</name>
<keyword evidence="6" id="KW-1185">Reference proteome</keyword>
<organism evidence="5 6">
    <name type="scientific">Thamnocephalis sphaerospora</name>
    <dbReference type="NCBI Taxonomy" id="78915"/>
    <lineage>
        <taxon>Eukaryota</taxon>
        <taxon>Fungi</taxon>
        <taxon>Fungi incertae sedis</taxon>
        <taxon>Zoopagomycota</taxon>
        <taxon>Zoopagomycotina</taxon>
        <taxon>Zoopagomycetes</taxon>
        <taxon>Zoopagales</taxon>
        <taxon>Sigmoideomycetaceae</taxon>
        <taxon>Thamnocephalis</taxon>
    </lineage>
</organism>
<dbReference type="InterPro" id="IPR020904">
    <property type="entry name" value="Sc_DH/Rdtase_CS"/>
</dbReference>
<evidence type="ECO:0000313" key="6">
    <source>
        <dbReference type="Proteomes" id="UP000271241"/>
    </source>
</evidence>
<dbReference type="InterPro" id="IPR002347">
    <property type="entry name" value="SDR_fam"/>
</dbReference>
<evidence type="ECO:0000256" key="1">
    <source>
        <dbReference type="ARBA" id="ARBA00006484"/>
    </source>
</evidence>
<evidence type="ECO:0000256" key="2">
    <source>
        <dbReference type="ARBA" id="ARBA00022857"/>
    </source>
</evidence>
<dbReference type="InterPro" id="IPR036291">
    <property type="entry name" value="NAD(P)-bd_dom_sf"/>
</dbReference>
<protein>
    <submittedName>
        <fullName evidence="5">Uncharacterized protein</fullName>
    </submittedName>
</protein>
<evidence type="ECO:0000256" key="4">
    <source>
        <dbReference type="SAM" id="Phobius"/>
    </source>
</evidence>
<proteinExistence type="inferred from homology"/>
<dbReference type="EMBL" id="KZ993012">
    <property type="protein sequence ID" value="RKP05863.1"/>
    <property type="molecule type" value="Genomic_DNA"/>
</dbReference>